<dbReference type="InterPro" id="IPR002110">
    <property type="entry name" value="Ankyrin_rpt"/>
</dbReference>
<dbReference type="PANTHER" id="PTHR24171:SF8">
    <property type="entry name" value="BRCA1-ASSOCIATED RING DOMAIN PROTEIN 1"/>
    <property type="match status" value="1"/>
</dbReference>
<evidence type="ECO:0000256" key="1">
    <source>
        <dbReference type="ARBA" id="ARBA00022737"/>
    </source>
</evidence>
<dbReference type="PROSITE" id="PS50088">
    <property type="entry name" value="ANK_REPEAT"/>
    <property type="match status" value="3"/>
</dbReference>
<dbReference type="EMBL" id="DS113252">
    <property type="protein sequence ID" value="EAY15683.1"/>
    <property type="molecule type" value="Genomic_DNA"/>
</dbReference>
<gene>
    <name evidence="4" type="ORF">TVAG_405970</name>
</gene>
<dbReference type="eggNOG" id="KOG0195">
    <property type="taxonomic scope" value="Eukaryota"/>
</dbReference>
<dbReference type="OrthoDB" id="47330at2759"/>
<evidence type="ECO:0000256" key="2">
    <source>
        <dbReference type="ARBA" id="ARBA00023043"/>
    </source>
</evidence>
<dbReference type="OMA" id="RDSHMNT"/>
<dbReference type="STRING" id="5722.A2DV87"/>
<sequence>MSLLLSFLDSLSLGYDTNSYENEIASNLEEYINSQIFLVLQLDVLERIISKQTKPISYSSGKNFLKHCVQNFGLQSIVLLKYLRVDPLDEKRAKSLLKIFNQCPIISYLNSEAESDNEENENPFLLSLSDTTQAKNNDFDSTSLFLDDIFTACKKGDHIRVLECIKEDPEVISTRDSHMNTPLHVAVLSKQYEACKTLLENGANPNAISSYDYTPLHYSCMNEAQDIVELLLNHNADVAAAAENGLTPLHLASGGTNLKICEILVEKGADVNATGKNGETPLSEAKDEYIIAFLRSKDAY</sequence>
<dbReference type="InterPro" id="IPR036770">
    <property type="entry name" value="Ankyrin_rpt-contain_sf"/>
</dbReference>
<keyword evidence="5" id="KW-1185">Reference proteome</keyword>
<dbReference type="VEuPathDB" id="TrichDB:TVAGG3_0631180"/>
<dbReference type="Pfam" id="PF12796">
    <property type="entry name" value="Ank_2"/>
    <property type="match status" value="1"/>
</dbReference>
<evidence type="ECO:0000313" key="4">
    <source>
        <dbReference type="EMBL" id="EAY15683.1"/>
    </source>
</evidence>
<dbReference type="RefSeq" id="XP_001327906.1">
    <property type="nucleotide sequence ID" value="XM_001327871.1"/>
</dbReference>
<proteinExistence type="predicted"/>
<dbReference type="AlphaFoldDB" id="A2DV87"/>
<reference evidence="4" key="1">
    <citation type="submission" date="2006-10" db="EMBL/GenBank/DDBJ databases">
        <authorList>
            <person name="Amadeo P."/>
            <person name="Zhao Q."/>
            <person name="Wortman J."/>
            <person name="Fraser-Liggett C."/>
            <person name="Carlton J."/>
        </authorList>
    </citation>
    <scope>NUCLEOTIDE SEQUENCE</scope>
    <source>
        <strain evidence="4">G3</strain>
    </source>
</reference>
<dbReference type="SUPFAM" id="SSF48403">
    <property type="entry name" value="Ankyrin repeat"/>
    <property type="match status" value="1"/>
</dbReference>
<evidence type="ECO:0000256" key="3">
    <source>
        <dbReference type="PROSITE-ProRule" id="PRU00023"/>
    </source>
</evidence>
<dbReference type="Proteomes" id="UP000001542">
    <property type="component" value="Unassembled WGS sequence"/>
</dbReference>
<dbReference type="Gene3D" id="1.25.40.20">
    <property type="entry name" value="Ankyrin repeat-containing domain"/>
    <property type="match status" value="1"/>
</dbReference>
<dbReference type="VEuPathDB" id="TrichDB:TVAG_405970"/>
<protein>
    <submittedName>
        <fullName evidence="4">Uncharacterized protein</fullName>
    </submittedName>
</protein>
<accession>A2DV87</accession>
<dbReference type="InParanoid" id="A2DV87"/>
<feature type="repeat" description="ANK" evidence="3">
    <location>
        <begin position="178"/>
        <end position="210"/>
    </location>
</feature>
<keyword evidence="1" id="KW-0677">Repeat</keyword>
<dbReference type="PROSITE" id="PS50297">
    <property type="entry name" value="ANK_REP_REGION"/>
    <property type="match status" value="3"/>
</dbReference>
<evidence type="ECO:0000313" key="5">
    <source>
        <dbReference type="Proteomes" id="UP000001542"/>
    </source>
</evidence>
<keyword evidence="2 3" id="KW-0040">ANK repeat</keyword>
<organism evidence="4 5">
    <name type="scientific">Trichomonas vaginalis (strain ATCC PRA-98 / G3)</name>
    <dbReference type="NCBI Taxonomy" id="412133"/>
    <lineage>
        <taxon>Eukaryota</taxon>
        <taxon>Metamonada</taxon>
        <taxon>Parabasalia</taxon>
        <taxon>Trichomonadida</taxon>
        <taxon>Trichomonadidae</taxon>
        <taxon>Trichomonas</taxon>
    </lineage>
</organism>
<feature type="repeat" description="ANK" evidence="3">
    <location>
        <begin position="244"/>
        <end position="276"/>
    </location>
</feature>
<dbReference type="SMART" id="SM00248">
    <property type="entry name" value="ANK"/>
    <property type="match status" value="3"/>
</dbReference>
<dbReference type="Pfam" id="PF00023">
    <property type="entry name" value="Ank"/>
    <property type="match status" value="1"/>
</dbReference>
<reference evidence="4" key="2">
    <citation type="journal article" date="2007" name="Science">
        <title>Draft genome sequence of the sexually transmitted pathogen Trichomonas vaginalis.</title>
        <authorList>
            <person name="Carlton J.M."/>
            <person name="Hirt R.P."/>
            <person name="Silva J.C."/>
            <person name="Delcher A.L."/>
            <person name="Schatz M."/>
            <person name="Zhao Q."/>
            <person name="Wortman J.R."/>
            <person name="Bidwell S.L."/>
            <person name="Alsmark U.C.M."/>
            <person name="Besteiro S."/>
            <person name="Sicheritz-Ponten T."/>
            <person name="Noel C.J."/>
            <person name="Dacks J.B."/>
            <person name="Foster P.G."/>
            <person name="Simillion C."/>
            <person name="Van de Peer Y."/>
            <person name="Miranda-Saavedra D."/>
            <person name="Barton G.J."/>
            <person name="Westrop G.D."/>
            <person name="Mueller S."/>
            <person name="Dessi D."/>
            <person name="Fiori P.L."/>
            <person name="Ren Q."/>
            <person name="Paulsen I."/>
            <person name="Zhang H."/>
            <person name="Bastida-Corcuera F.D."/>
            <person name="Simoes-Barbosa A."/>
            <person name="Brown M.T."/>
            <person name="Hayes R.D."/>
            <person name="Mukherjee M."/>
            <person name="Okumura C.Y."/>
            <person name="Schneider R."/>
            <person name="Smith A.J."/>
            <person name="Vanacova S."/>
            <person name="Villalvazo M."/>
            <person name="Haas B.J."/>
            <person name="Pertea M."/>
            <person name="Feldblyum T.V."/>
            <person name="Utterback T.R."/>
            <person name="Shu C.L."/>
            <person name="Osoegawa K."/>
            <person name="de Jong P.J."/>
            <person name="Hrdy I."/>
            <person name="Horvathova L."/>
            <person name="Zubacova Z."/>
            <person name="Dolezal P."/>
            <person name="Malik S.B."/>
            <person name="Logsdon J.M. Jr."/>
            <person name="Henze K."/>
            <person name="Gupta A."/>
            <person name="Wang C.C."/>
            <person name="Dunne R.L."/>
            <person name="Upcroft J.A."/>
            <person name="Upcroft P."/>
            <person name="White O."/>
            <person name="Salzberg S.L."/>
            <person name="Tang P."/>
            <person name="Chiu C.-H."/>
            <person name="Lee Y.-S."/>
            <person name="Embley T.M."/>
            <person name="Coombs G.H."/>
            <person name="Mottram J.C."/>
            <person name="Tachezy J."/>
            <person name="Fraser-Liggett C.M."/>
            <person name="Johnson P.J."/>
        </authorList>
    </citation>
    <scope>NUCLEOTIDE SEQUENCE [LARGE SCALE GENOMIC DNA]</scope>
    <source>
        <strain evidence="4">G3</strain>
    </source>
</reference>
<feature type="repeat" description="ANK" evidence="3">
    <location>
        <begin position="211"/>
        <end position="243"/>
    </location>
</feature>
<dbReference type="PANTHER" id="PTHR24171">
    <property type="entry name" value="ANKYRIN REPEAT DOMAIN-CONTAINING PROTEIN 39-RELATED"/>
    <property type="match status" value="1"/>
</dbReference>
<name>A2DV87_TRIV3</name>
<dbReference type="KEGG" id="tva:4773674"/>
<dbReference type="SMR" id="A2DV87"/>